<dbReference type="InterPro" id="IPR046341">
    <property type="entry name" value="SET_dom_sf"/>
</dbReference>
<gene>
    <name evidence="8" type="ORF">DHf2319_01070</name>
</gene>
<dbReference type="InterPro" id="IPR050777">
    <property type="entry name" value="SET2_Histone-Lys_MeTrsfase"/>
</dbReference>
<evidence type="ECO:0000259" key="6">
    <source>
        <dbReference type="PROSITE" id="PS50280"/>
    </source>
</evidence>
<reference evidence="8 9" key="1">
    <citation type="submission" date="2020-11" db="EMBL/GenBank/DDBJ databases">
        <title>Algicoccus daihaiensis sp.nov., isolated from Daihai Lake in Inner Mongolia.</title>
        <authorList>
            <person name="Kai J."/>
        </authorList>
    </citation>
    <scope>NUCLEOTIDE SEQUENCE [LARGE SCALE GENOMIC DNA]</scope>
    <source>
        <strain evidence="9">f23</strain>
    </source>
</reference>
<organism evidence="8 9">
    <name type="scientific">Orrella daihaiensis</name>
    <dbReference type="NCBI Taxonomy" id="2782176"/>
    <lineage>
        <taxon>Bacteria</taxon>
        <taxon>Pseudomonadati</taxon>
        <taxon>Pseudomonadota</taxon>
        <taxon>Betaproteobacteria</taxon>
        <taxon>Burkholderiales</taxon>
        <taxon>Alcaligenaceae</taxon>
        <taxon>Orrella</taxon>
    </lineage>
</organism>
<evidence type="ECO:0000259" key="7">
    <source>
        <dbReference type="PROSITE" id="PS50868"/>
    </source>
</evidence>
<feature type="domain" description="SET" evidence="6">
    <location>
        <begin position="13"/>
        <end position="127"/>
    </location>
</feature>
<dbReference type="RefSeq" id="WP_243478965.1">
    <property type="nucleotide sequence ID" value="NZ_CP063982.1"/>
</dbReference>
<dbReference type="PANTHER" id="PTHR22884">
    <property type="entry name" value="SET DOMAIN PROTEINS"/>
    <property type="match status" value="1"/>
</dbReference>
<dbReference type="InterPro" id="IPR001214">
    <property type="entry name" value="SET_dom"/>
</dbReference>
<evidence type="ECO:0000256" key="5">
    <source>
        <dbReference type="ARBA" id="ARBA00022691"/>
    </source>
</evidence>
<evidence type="ECO:0000313" key="8">
    <source>
        <dbReference type="EMBL" id="UOD50562.1"/>
    </source>
</evidence>
<dbReference type="PROSITE" id="PS50868">
    <property type="entry name" value="POST_SET"/>
    <property type="match status" value="1"/>
</dbReference>
<keyword evidence="3" id="KW-0489">Methyltransferase</keyword>
<feature type="domain" description="Post-SET" evidence="7">
    <location>
        <begin position="140"/>
        <end position="156"/>
    </location>
</feature>
<sequence>MSETADSQAEDIVWHVVRQSKIHGRGVFARRHIPAGTRIIEYQGTRISSQEADRRHPANPDDPFHTFFFVLSSGKVIDGNDHGNDARWINHACDPNCESEEGRGGKRVYIKAKRDITRGEELNYDYGLVMDGKVTKKDQQDYACRCGSPKCRGTMLALPKKKKRKSKKD</sequence>
<dbReference type="InterPro" id="IPR003616">
    <property type="entry name" value="Post-SET_dom"/>
</dbReference>
<keyword evidence="2" id="KW-0158">Chromosome</keyword>
<proteinExistence type="predicted"/>
<dbReference type="SUPFAM" id="SSF82199">
    <property type="entry name" value="SET domain"/>
    <property type="match status" value="1"/>
</dbReference>
<keyword evidence="4" id="KW-0808">Transferase</keyword>
<evidence type="ECO:0000256" key="1">
    <source>
        <dbReference type="ARBA" id="ARBA00004286"/>
    </source>
</evidence>
<dbReference type="PROSITE" id="PS50280">
    <property type="entry name" value="SET"/>
    <property type="match status" value="1"/>
</dbReference>
<dbReference type="Pfam" id="PF00856">
    <property type="entry name" value="SET"/>
    <property type="match status" value="1"/>
</dbReference>
<keyword evidence="5" id="KW-0949">S-adenosyl-L-methionine</keyword>
<dbReference type="SMART" id="SM00317">
    <property type="entry name" value="SET"/>
    <property type="match status" value="1"/>
</dbReference>
<dbReference type="EMBL" id="CP063982">
    <property type="protein sequence ID" value="UOD50562.1"/>
    <property type="molecule type" value="Genomic_DNA"/>
</dbReference>
<evidence type="ECO:0000256" key="3">
    <source>
        <dbReference type="ARBA" id="ARBA00022603"/>
    </source>
</evidence>
<accession>A0ABY4AJU5</accession>
<comment type="subcellular location">
    <subcellularLocation>
        <location evidence="1">Chromosome</location>
    </subcellularLocation>
</comment>
<dbReference type="Proteomes" id="UP000831607">
    <property type="component" value="Chromosome"/>
</dbReference>
<dbReference type="Gene3D" id="2.170.270.10">
    <property type="entry name" value="SET domain"/>
    <property type="match status" value="1"/>
</dbReference>
<evidence type="ECO:0000256" key="4">
    <source>
        <dbReference type="ARBA" id="ARBA00022679"/>
    </source>
</evidence>
<name>A0ABY4AJU5_9BURK</name>
<evidence type="ECO:0000256" key="2">
    <source>
        <dbReference type="ARBA" id="ARBA00022454"/>
    </source>
</evidence>
<protein>
    <submittedName>
        <fullName evidence="8">SET domain-containing protein-lysine N-methyltransferase</fullName>
    </submittedName>
</protein>
<evidence type="ECO:0000313" key="9">
    <source>
        <dbReference type="Proteomes" id="UP000831607"/>
    </source>
</evidence>
<keyword evidence="9" id="KW-1185">Reference proteome</keyword>